<dbReference type="Proteomes" id="UP001519332">
    <property type="component" value="Unassembled WGS sequence"/>
</dbReference>
<dbReference type="InterPro" id="IPR012340">
    <property type="entry name" value="NA-bd_OB-fold"/>
</dbReference>
<feature type="domain" description="ChsH2 C-terminal OB-fold" evidence="1">
    <location>
        <begin position="8"/>
        <end position="69"/>
    </location>
</feature>
<name>A0ABS4TNR7_9PSEU</name>
<comment type="caution">
    <text evidence="2">The sequence shown here is derived from an EMBL/GenBank/DDBJ whole genome shotgun (WGS) entry which is preliminary data.</text>
</comment>
<evidence type="ECO:0000313" key="2">
    <source>
        <dbReference type="EMBL" id="MBP2326052.1"/>
    </source>
</evidence>
<proteinExistence type="predicted"/>
<organism evidence="2 3">
    <name type="scientific">Kibdelosporangium banguiense</name>
    <dbReference type="NCBI Taxonomy" id="1365924"/>
    <lineage>
        <taxon>Bacteria</taxon>
        <taxon>Bacillati</taxon>
        <taxon>Actinomycetota</taxon>
        <taxon>Actinomycetes</taxon>
        <taxon>Pseudonocardiales</taxon>
        <taxon>Pseudonocardiaceae</taxon>
        <taxon>Kibdelosporangium</taxon>
    </lineage>
</organism>
<sequence>MDRPLMTAEGRLWTWTVQRFQPPSPPYIPPADGYRPFALGYIEIGGERVAAVLDVADVENVHIGMKFRVEQSDGVPRAKPVEEQS</sequence>
<dbReference type="RefSeq" id="WP_307855351.1">
    <property type="nucleotide sequence ID" value="NZ_JAGINW010000001.1"/>
</dbReference>
<accession>A0ABS4TNR7</accession>
<dbReference type="Pfam" id="PF01796">
    <property type="entry name" value="OB_ChsH2_C"/>
    <property type="match status" value="1"/>
</dbReference>
<keyword evidence="3" id="KW-1185">Reference proteome</keyword>
<evidence type="ECO:0000259" key="1">
    <source>
        <dbReference type="Pfam" id="PF01796"/>
    </source>
</evidence>
<reference evidence="2 3" key="1">
    <citation type="submission" date="2021-03" db="EMBL/GenBank/DDBJ databases">
        <title>Sequencing the genomes of 1000 actinobacteria strains.</title>
        <authorList>
            <person name="Klenk H.-P."/>
        </authorList>
    </citation>
    <scope>NUCLEOTIDE SEQUENCE [LARGE SCALE GENOMIC DNA]</scope>
    <source>
        <strain evidence="2 3">DSM 46670</strain>
    </source>
</reference>
<gene>
    <name evidence="2" type="ORF">JOF56_006437</name>
</gene>
<evidence type="ECO:0000313" key="3">
    <source>
        <dbReference type="Proteomes" id="UP001519332"/>
    </source>
</evidence>
<dbReference type="InterPro" id="IPR002878">
    <property type="entry name" value="ChsH2_C"/>
</dbReference>
<protein>
    <submittedName>
        <fullName evidence="2">OB-fold protein</fullName>
    </submittedName>
</protein>
<dbReference type="SUPFAM" id="SSF50249">
    <property type="entry name" value="Nucleic acid-binding proteins"/>
    <property type="match status" value="1"/>
</dbReference>
<dbReference type="EMBL" id="JAGINW010000001">
    <property type="protein sequence ID" value="MBP2326052.1"/>
    <property type="molecule type" value="Genomic_DNA"/>
</dbReference>